<dbReference type="GO" id="GO:0030687">
    <property type="term" value="C:preribosome, large subunit precursor"/>
    <property type="evidence" value="ECO:0007669"/>
    <property type="project" value="EnsemblFungi"/>
</dbReference>
<dbReference type="EMBL" id="KV454475">
    <property type="protein sequence ID" value="ODV63672.1"/>
    <property type="molecule type" value="Genomic_DNA"/>
</dbReference>
<keyword evidence="4 17" id="KW-0547">Nucleotide-binding</keyword>
<protein>
    <recommendedName>
        <fullName evidence="13">ATP-dependent RNA helicase DRS1</fullName>
        <ecNumber evidence="2">3.6.4.13</ecNumber>
    </recommendedName>
    <alternativeName>
        <fullName evidence="14">ATP-dependent RNA helicase drs1</fullName>
    </alternativeName>
</protein>
<dbReference type="FunFam" id="3.40.50.300:FF:000842">
    <property type="entry name" value="ATP-dependent RNA helicase DRS1"/>
    <property type="match status" value="1"/>
</dbReference>
<evidence type="ECO:0000256" key="4">
    <source>
        <dbReference type="ARBA" id="ARBA00022741"/>
    </source>
</evidence>
<feature type="region of interest" description="Disordered" evidence="19">
    <location>
        <begin position="626"/>
        <end position="657"/>
    </location>
</feature>
<feature type="coiled-coil region" evidence="18">
    <location>
        <begin position="677"/>
        <end position="707"/>
    </location>
</feature>
<dbReference type="Proteomes" id="UP000095038">
    <property type="component" value="Unassembled WGS sequence"/>
</dbReference>
<feature type="compositionally biased region" description="Basic and acidic residues" evidence="19">
    <location>
        <begin position="161"/>
        <end position="192"/>
    </location>
</feature>
<dbReference type="GO" id="GO:0006364">
    <property type="term" value="P:rRNA processing"/>
    <property type="evidence" value="ECO:0007669"/>
    <property type="project" value="EnsemblFungi"/>
</dbReference>
<dbReference type="Gene3D" id="3.40.50.300">
    <property type="entry name" value="P-loop containing nucleotide triphosphate hydrolases"/>
    <property type="match status" value="2"/>
</dbReference>
<dbReference type="PROSITE" id="PS51192">
    <property type="entry name" value="HELICASE_ATP_BIND_1"/>
    <property type="match status" value="1"/>
</dbReference>
<feature type="compositionally biased region" description="Basic residues" evidence="19">
    <location>
        <begin position="22"/>
        <end position="38"/>
    </location>
</feature>
<dbReference type="InterPro" id="IPR050079">
    <property type="entry name" value="DEAD_box_RNA_helicase"/>
</dbReference>
<dbReference type="PROSITE" id="PS51195">
    <property type="entry name" value="Q_MOTIF"/>
    <property type="match status" value="1"/>
</dbReference>
<keyword evidence="7 17" id="KW-0067">ATP-binding</keyword>
<dbReference type="GO" id="GO:0003724">
    <property type="term" value="F:RNA helicase activity"/>
    <property type="evidence" value="ECO:0007669"/>
    <property type="project" value="UniProtKB-EC"/>
</dbReference>
<evidence type="ECO:0000256" key="11">
    <source>
        <dbReference type="ARBA" id="ARBA00043881"/>
    </source>
</evidence>
<evidence type="ECO:0000256" key="8">
    <source>
        <dbReference type="ARBA" id="ARBA00022884"/>
    </source>
</evidence>
<comment type="subcellular location">
    <subcellularLocation>
        <location evidence="1">Nucleus</location>
        <location evidence="1">Nucleolus</location>
    </subcellularLocation>
</comment>
<dbReference type="EC" id="3.6.4.13" evidence="2"/>
<evidence type="ECO:0000256" key="6">
    <source>
        <dbReference type="ARBA" id="ARBA00022806"/>
    </source>
</evidence>
<dbReference type="STRING" id="1344418.A0A1D2VPX0"/>
<dbReference type="GO" id="GO:0005730">
    <property type="term" value="C:nucleolus"/>
    <property type="evidence" value="ECO:0007669"/>
    <property type="project" value="UniProtKB-SubCell"/>
</dbReference>
<dbReference type="PROSITE" id="PS00039">
    <property type="entry name" value="DEAD_ATP_HELICASE"/>
    <property type="match status" value="1"/>
</dbReference>
<evidence type="ECO:0000256" key="16">
    <source>
        <dbReference type="PROSITE-ProRule" id="PRU00552"/>
    </source>
</evidence>
<feature type="region of interest" description="Disordered" evidence="19">
    <location>
        <begin position="82"/>
        <end position="101"/>
    </location>
</feature>
<feature type="short sequence motif" description="Q motif" evidence="16">
    <location>
        <begin position="254"/>
        <end position="282"/>
    </location>
</feature>
<comment type="function">
    <text evidence="11">ATP-binding RNA helicase involved in ribosome assembly.</text>
</comment>
<comment type="catalytic activity">
    <reaction evidence="15">
        <text>ATP + H2O = ADP + phosphate + H(+)</text>
        <dbReference type="Rhea" id="RHEA:13065"/>
        <dbReference type="ChEBI" id="CHEBI:15377"/>
        <dbReference type="ChEBI" id="CHEBI:15378"/>
        <dbReference type="ChEBI" id="CHEBI:30616"/>
        <dbReference type="ChEBI" id="CHEBI:43474"/>
        <dbReference type="ChEBI" id="CHEBI:456216"/>
        <dbReference type="EC" id="3.6.4.13"/>
    </reaction>
</comment>
<dbReference type="GO" id="GO:0005829">
    <property type="term" value="C:cytosol"/>
    <property type="evidence" value="ECO:0007669"/>
    <property type="project" value="TreeGrafter"/>
</dbReference>
<dbReference type="GeneID" id="30965944"/>
<evidence type="ECO:0000313" key="23">
    <source>
        <dbReference type="EMBL" id="ODV63672.1"/>
    </source>
</evidence>
<feature type="compositionally biased region" description="Basic and acidic residues" evidence="19">
    <location>
        <begin position="128"/>
        <end position="143"/>
    </location>
</feature>
<accession>A0A1D2VPX0</accession>
<dbReference type="Pfam" id="PF00271">
    <property type="entry name" value="Helicase_C"/>
    <property type="match status" value="1"/>
</dbReference>
<comment type="similarity">
    <text evidence="12">Belongs to the DEAD box helicase family. DDX27/DRS1 subfamily.</text>
</comment>
<dbReference type="PANTHER" id="PTHR47959">
    <property type="entry name" value="ATP-DEPENDENT RNA HELICASE RHLE-RELATED"/>
    <property type="match status" value="1"/>
</dbReference>
<dbReference type="InterPro" id="IPR014001">
    <property type="entry name" value="Helicase_ATP-bd"/>
</dbReference>
<feature type="compositionally biased region" description="Acidic residues" evidence="19">
    <location>
        <begin position="193"/>
        <end position="213"/>
    </location>
</feature>
<feature type="region of interest" description="Disordered" evidence="19">
    <location>
        <begin position="718"/>
        <end position="737"/>
    </location>
</feature>
<evidence type="ECO:0000256" key="14">
    <source>
        <dbReference type="ARBA" id="ARBA00044094"/>
    </source>
</evidence>
<evidence type="ECO:0000259" key="21">
    <source>
        <dbReference type="PROSITE" id="PS51194"/>
    </source>
</evidence>
<dbReference type="RefSeq" id="XP_020049979.1">
    <property type="nucleotide sequence ID" value="XM_020192308.1"/>
</dbReference>
<dbReference type="GO" id="GO:0016787">
    <property type="term" value="F:hydrolase activity"/>
    <property type="evidence" value="ECO:0007669"/>
    <property type="project" value="UniProtKB-KW"/>
</dbReference>
<dbReference type="GO" id="GO:0000027">
    <property type="term" value="P:ribosomal large subunit assembly"/>
    <property type="evidence" value="ECO:0007669"/>
    <property type="project" value="EnsemblFungi"/>
</dbReference>
<evidence type="ECO:0000256" key="13">
    <source>
        <dbReference type="ARBA" id="ARBA00044078"/>
    </source>
</evidence>
<dbReference type="CDD" id="cd17947">
    <property type="entry name" value="DEADc_DDX27"/>
    <property type="match status" value="1"/>
</dbReference>
<dbReference type="SMART" id="SM00490">
    <property type="entry name" value="HELICc"/>
    <property type="match status" value="1"/>
</dbReference>
<feature type="domain" description="Helicase C-terminal" evidence="21">
    <location>
        <begin position="471"/>
        <end position="641"/>
    </location>
</feature>
<dbReference type="PROSITE" id="PS51194">
    <property type="entry name" value="HELICASE_CTER"/>
    <property type="match status" value="1"/>
</dbReference>
<dbReference type="CDD" id="cd18787">
    <property type="entry name" value="SF2_C_DEAD"/>
    <property type="match status" value="1"/>
</dbReference>
<evidence type="ECO:0000256" key="17">
    <source>
        <dbReference type="RuleBase" id="RU000492"/>
    </source>
</evidence>
<evidence type="ECO:0000256" key="3">
    <source>
        <dbReference type="ARBA" id="ARBA00022517"/>
    </source>
</evidence>
<dbReference type="GO" id="GO:0003723">
    <property type="term" value="F:RNA binding"/>
    <property type="evidence" value="ECO:0007669"/>
    <property type="project" value="UniProtKB-KW"/>
</dbReference>
<evidence type="ECO:0000256" key="5">
    <source>
        <dbReference type="ARBA" id="ARBA00022801"/>
    </source>
</evidence>
<evidence type="ECO:0000256" key="9">
    <source>
        <dbReference type="ARBA" id="ARBA00023054"/>
    </source>
</evidence>
<evidence type="ECO:0000313" key="24">
    <source>
        <dbReference type="Proteomes" id="UP000095038"/>
    </source>
</evidence>
<dbReference type="InterPro" id="IPR027417">
    <property type="entry name" value="P-loop_NTPase"/>
</dbReference>
<proteinExistence type="inferred from homology"/>
<dbReference type="FunCoup" id="A0A1D2VPX0">
    <property type="interactions" value="912"/>
</dbReference>
<feature type="compositionally biased region" description="Basic residues" evidence="19">
    <location>
        <begin position="635"/>
        <end position="646"/>
    </location>
</feature>
<keyword evidence="5 17" id="KW-0378">Hydrolase</keyword>
<keyword evidence="10" id="KW-0539">Nucleus</keyword>
<evidence type="ECO:0000256" key="10">
    <source>
        <dbReference type="ARBA" id="ARBA00023242"/>
    </source>
</evidence>
<feature type="region of interest" description="Disordered" evidence="19">
    <location>
        <begin position="22"/>
        <end position="62"/>
    </location>
</feature>
<dbReference type="InterPro" id="IPR001650">
    <property type="entry name" value="Helicase_C-like"/>
</dbReference>
<sequence length="737" mass="84257">MSDSDLDDYKDELFELITVKPRKSKSKSKKANSKKKKTKNDINQLEIEKDDDNKDSKKDLNPNFMFALDDGILSNKFEGWDFDLKQNDNNSTEEVNLRKEVDLDKIIRQKGGLMSNLIASDDEEEQENDQKPQEKNDSKKNEKDDSDSESGDDETEQNDNQENKNQEQEQEQDKDKDKGKGKSKEKVRIEAKVEDEDEDEDEDKTNESEEDLEQEIKMEDKNQEDDDEKDSAEQIAGFFASKEESKEATNTVHKAFNSLQLSRPVLKGLAALGYTLPTPIQSATIPIALMGKDIVAGAVTGSGKTAAYLIPIIERLLFKNSRIPTIRVIVLAPTRELAIQVADVGNKLTRFVNNLTFGLAVGGLNLRQQEQELKKRPDIVIATPGRIIDHIRNSTSFYVDNVEVLIVDEADRMLEEGFQKELTEILSLLPKKRQTLLFSATMNSRIKDLIQLSLDKPVRIMIDPPKHASNKLIQEFVRIRKRSDFKPALLFNILKSIDSKQQSRIVVFVARKEMAHRLRIILGLLGMKVSELHGSLSQEQRLKNVTDFKKLIVPVLICTDLAARGIDIPKIEFVINFDMPKSYEIYLHRVGRTARAGREGRSISFVGETTSDRSIVKEAIKSIEESSKDLQDKNKKNKNKKQKNKKNVSDKTGSNQALSRTVDWQKVEKIHTIISSKDKLIKEILEEEKEEKEILQAERDIKKSENLLKYKAEIQSRPKRTWIDKSSKKHKRARKNE</sequence>
<keyword evidence="3" id="KW-0690">Ribosome biogenesis</keyword>
<dbReference type="Pfam" id="PF00270">
    <property type="entry name" value="DEAD"/>
    <property type="match status" value="1"/>
</dbReference>
<keyword evidence="9 18" id="KW-0175">Coiled coil</keyword>
<dbReference type="SMART" id="SM00487">
    <property type="entry name" value="DEXDc"/>
    <property type="match status" value="1"/>
</dbReference>
<keyword evidence="6 17" id="KW-0347">Helicase</keyword>
<dbReference type="AlphaFoldDB" id="A0A1D2VPX0"/>
<feature type="domain" description="Helicase ATP-binding" evidence="20">
    <location>
        <begin position="285"/>
        <end position="460"/>
    </location>
</feature>
<evidence type="ECO:0000256" key="15">
    <source>
        <dbReference type="ARBA" id="ARBA00047984"/>
    </source>
</evidence>
<keyword evidence="8" id="KW-0694">RNA-binding</keyword>
<dbReference type="SUPFAM" id="SSF52540">
    <property type="entry name" value="P-loop containing nucleoside triphosphate hydrolases"/>
    <property type="match status" value="1"/>
</dbReference>
<gene>
    <name evidence="23" type="ORF">ASCRUDRAFT_73482</name>
</gene>
<dbReference type="InterPro" id="IPR011545">
    <property type="entry name" value="DEAD/DEAH_box_helicase_dom"/>
</dbReference>
<evidence type="ECO:0000256" key="18">
    <source>
        <dbReference type="SAM" id="Coils"/>
    </source>
</evidence>
<dbReference type="InterPro" id="IPR000629">
    <property type="entry name" value="RNA-helicase_DEAD-box_CS"/>
</dbReference>
<feature type="region of interest" description="Disordered" evidence="19">
    <location>
        <begin position="106"/>
        <end position="231"/>
    </location>
</feature>
<evidence type="ECO:0000259" key="20">
    <source>
        <dbReference type="PROSITE" id="PS51192"/>
    </source>
</evidence>
<dbReference type="OrthoDB" id="10259843at2759"/>
<feature type="compositionally biased region" description="Basic and acidic residues" evidence="19">
    <location>
        <begin position="51"/>
        <end position="60"/>
    </location>
</feature>
<dbReference type="InParanoid" id="A0A1D2VPX0"/>
<evidence type="ECO:0000256" key="1">
    <source>
        <dbReference type="ARBA" id="ARBA00004604"/>
    </source>
</evidence>
<evidence type="ECO:0000259" key="22">
    <source>
        <dbReference type="PROSITE" id="PS51195"/>
    </source>
</evidence>
<dbReference type="GO" id="GO:0005524">
    <property type="term" value="F:ATP binding"/>
    <property type="evidence" value="ECO:0007669"/>
    <property type="project" value="UniProtKB-KW"/>
</dbReference>
<evidence type="ECO:0000256" key="19">
    <source>
        <dbReference type="SAM" id="MobiDB-lite"/>
    </source>
</evidence>
<reference evidence="24" key="1">
    <citation type="submission" date="2016-05" db="EMBL/GenBank/DDBJ databases">
        <title>Comparative genomics of biotechnologically important yeasts.</title>
        <authorList>
            <consortium name="DOE Joint Genome Institute"/>
            <person name="Riley R."/>
            <person name="Haridas S."/>
            <person name="Wolfe K.H."/>
            <person name="Lopes M.R."/>
            <person name="Hittinger C.T."/>
            <person name="Goker M."/>
            <person name="Salamov A."/>
            <person name="Wisecaver J."/>
            <person name="Long T.M."/>
            <person name="Aerts A.L."/>
            <person name="Barry K."/>
            <person name="Choi C."/>
            <person name="Clum A."/>
            <person name="Coughlan A.Y."/>
            <person name="Deshpande S."/>
            <person name="Douglass A.P."/>
            <person name="Hanson S.J."/>
            <person name="Klenk H.-P."/>
            <person name="Labutti K."/>
            <person name="Lapidus A."/>
            <person name="Lindquist E."/>
            <person name="Lipzen A."/>
            <person name="Meier-Kolthoff J.P."/>
            <person name="Ohm R.A."/>
            <person name="Otillar R.P."/>
            <person name="Pangilinan J."/>
            <person name="Peng Y."/>
            <person name="Rokas A."/>
            <person name="Rosa C.A."/>
            <person name="Scheuner C."/>
            <person name="Sibirny A.A."/>
            <person name="Slot J.C."/>
            <person name="Stielow J.B."/>
            <person name="Sun H."/>
            <person name="Kurtzman C.P."/>
            <person name="Blackwell M."/>
            <person name="Grigoriev I.V."/>
            <person name="Jeffries T.W."/>
        </authorList>
    </citation>
    <scope>NUCLEOTIDE SEQUENCE [LARGE SCALE GENOMIC DNA]</scope>
    <source>
        <strain evidence="24">DSM 1968</strain>
    </source>
</reference>
<feature type="domain" description="DEAD-box RNA helicase Q" evidence="22">
    <location>
        <begin position="254"/>
        <end position="282"/>
    </location>
</feature>
<feature type="compositionally biased region" description="Acidic residues" evidence="19">
    <location>
        <begin position="144"/>
        <end position="159"/>
    </location>
</feature>
<evidence type="ECO:0000256" key="7">
    <source>
        <dbReference type="ARBA" id="ARBA00022840"/>
    </source>
</evidence>
<organism evidence="23 24">
    <name type="scientific">Ascoidea rubescens DSM 1968</name>
    <dbReference type="NCBI Taxonomy" id="1344418"/>
    <lineage>
        <taxon>Eukaryota</taxon>
        <taxon>Fungi</taxon>
        <taxon>Dikarya</taxon>
        <taxon>Ascomycota</taxon>
        <taxon>Saccharomycotina</taxon>
        <taxon>Saccharomycetes</taxon>
        <taxon>Ascoideaceae</taxon>
        <taxon>Ascoidea</taxon>
    </lineage>
</organism>
<evidence type="ECO:0000256" key="12">
    <source>
        <dbReference type="ARBA" id="ARBA00043999"/>
    </source>
</evidence>
<name>A0A1D2VPX0_9ASCO</name>
<dbReference type="PANTHER" id="PTHR47959:SF1">
    <property type="entry name" value="ATP-DEPENDENT RNA HELICASE DBPA"/>
    <property type="match status" value="1"/>
</dbReference>
<keyword evidence="24" id="KW-1185">Reference proteome</keyword>
<evidence type="ECO:0000256" key="2">
    <source>
        <dbReference type="ARBA" id="ARBA00012552"/>
    </source>
</evidence>
<dbReference type="InterPro" id="IPR014014">
    <property type="entry name" value="RNA_helicase_DEAD_Q_motif"/>
</dbReference>
<feature type="compositionally biased region" description="Basic residues" evidence="19">
    <location>
        <begin position="727"/>
        <end position="737"/>
    </location>
</feature>